<evidence type="ECO:0000313" key="2">
    <source>
        <dbReference type="Proteomes" id="UP000187203"/>
    </source>
</evidence>
<protein>
    <submittedName>
        <fullName evidence="1">Uncharacterized protein</fullName>
    </submittedName>
</protein>
<keyword evidence="2" id="KW-1185">Reference proteome</keyword>
<dbReference type="AlphaFoldDB" id="A0A1R3G0A2"/>
<reference evidence="2" key="1">
    <citation type="submission" date="2013-09" db="EMBL/GenBank/DDBJ databases">
        <title>Corchorus olitorius genome sequencing.</title>
        <authorList>
            <person name="Alam M."/>
            <person name="Haque M.S."/>
            <person name="Islam M.S."/>
            <person name="Emdad E.M."/>
            <person name="Islam M.M."/>
            <person name="Ahmed B."/>
            <person name="Halim A."/>
            <person name="Hossen Q.M.M."/>
            <person name="Hossain M.Z."/>
            <person name="Ahmed R."/>
            <person name="Khan M.M."/>
            <person name="Islam R."/>
            <person name="Rashid M.M."/>
            <person name="Khan S.A."/>
            <person name="Rahman M.S."/>
            <person name="Alam M."/>
            <person name="Yahiya A.S."/>
            <person name="Khan M.S."/>
            <person name="Azam M.S."/>
            <person name="Haque T."/>
            <person name="Lashkar M.Z.H."/>
            <person name="Akhand A.I."/>
            <person name="Morshed G."/>
            <person name="Roy S."/>
            <person name="Uddin K.S."/>
            <person name="Rabeya T."/>
            <person name="Hossain A.S."/>
            <person name="Chowdhury A."/>
            <person name="Snigdha A.R."/>
            <person name="Mortoza M.S."/>
            <person name="Matin S.A."/>
            <person name="Hoque S.M.E."/>
            <person name="Islam M.K."/>
            <person name="Roy D.K."/>
            <person name="Haider R."/>
            <person name="Moosa M.M."/>
            <person name="Elias S.M."/>
            <person name="Hasan A.M."/>
            <person name="Jahan S."/>
            <person name="Shafiuddin M."/>
            <person name="Mahmood N."/>
            <person name="Shommy N.S."/>
        </authorList>
    </citation>
    <scope>NUCLEOTIDE SEQUENCE [LARGE SCALE GENOMIC DNA]</scope>
    <source>
        <strain evidence="2">cv. O-4</strain>
    </source>
</reference>
<dbReference type="Proteomes" id="UP000187203">
    <property type="component" value="Unassembled WGS sequence"/>
</dbReference>
<evidence type="ECO:0000313" key="1">
    <source>
        <dbReference type="EMBL" id="OMO51440.1"/>
    </source>
</evidence>
<comment type="caution">
    <text evidence="1">The sequence shown here is derived from an EMBL/GenBank/DDBJ whole genome shotgun (WGS) entry which is preliminary data.</text>
</comment>
<organism evidence="1 2">
    <name type="scientific">Corchorus olitorius</name>
    <dbReference type="NCBI Taxonomy" id="93759"/>
    <lineage>
        <taxon>Eukaryota</taxon>
        <taxon>Viridiplantae</taxon>
        <taxon>Streptophyta</taxon>
        <taxon>Embryophyta</taxon>
        <taxon>Tracheophyta</taxon>
        <taxon>Spermatophyta</taxon>
        <taxon>Magnoliopsida</taxon>
        <taxon>eudicotyledons</taxon>
        <taxon>Gunneridae</taxon>
        <taxon>Pentapetalae</taxon>
        <taxon>rosids</taxon>
        <taxon>malvids</taxon>
        <taxon>Malvales</taxon>
        <taxon>Malvaceae</taxon>
        <taxon>Grewioideae</taxon>
        <taxon>Apeibeae</taxon>
        <taxon>Corchorus</taxon>
    </lineage>
</organism>
<proteinExistence type="predicted"/>
<name>A0A1R3G0A2_9ROSI</name>
<accession>A0A1R3G0A2</accession>
<sequence length="43" mass="4820">MAFLMIAVRVKKDLADVSLAPNYNSFQIPPRACIMFTLLVSAY</sequence>
<gene>
    <name evidence="1" type="ORF">COLO4_37668</name>
</gene>
<dbReference type="EMBL" id="AWUE01024160">
    <property type="protein sequence ID" value="OMO51440.1"/>
    <property type="molecule type" value="Genomic_DNA"/>
</dbReference>